<evidence type="ECO:0000313" key="1">
    <source>
        <dbReference type="EMBL" id="CAG9606844.1"/>
    </source>
</evidence>
<keyword evidence="2" id="KW-1185">Reference proteome</keyword>
<dbReference type="EMBL" id="CAKJTG010000003">
    <property type="protein sequence ID" value="CAG9606844.1"/>
    <property type="molecule type" value="Genomic_DNA"/>
</dbReference>
<sequence length="215" mass="25161">MKTNKLKNFIKEVIPVGTMKEGVDFEVISFFVWDFQNDEVRTIDHYYNFDSSKLLSALRGGGSPIELISTEIEKGTGINPTNLCRTPFPEYPAPHFYRLKSPLDYHMAISMGFGIVRLLKSNKENDYLLYYAHTYLEEIDEELIENCVYEEIGLLKCYLLLTENGRFYDADIVNFLEKYEDIFYMNLPAQPYDLVERLLMHLDKYKGELVVFPKV</sequence>
<reference evidence="1" key="1">
    <citation type="submission" date="2021-10" db="EMBL/GenBank/DDBJ databases">
        <authorList>
            <person name="Criscuolo A."/>
        </authorList>
    </citation>
    <scope>NUCLEOTIDE SEQUENCE</scope>
    <source>
        <strain evidence="1">CIP111885</strain>
    </source>
</reference>
<dbReference type="Proteomes" id="UP000789845">
    <property type="component" value="Unassembled WGS sequence"/>
</dbReference>
<evidence type="ECO:0000313" key="2">
    <source>
        <dbReference type="Proteomes" id="UP000789845"/>
    </source>
</evidence>
<accession>A0A9C7G6J1</accession>
<protein>
    <submittedName>
        <fullName evidence="1">Uncharacterized protein</fullName>
    </submittedName>
</protein>
<dbReference type="AlphaFoldDB" id="A0A9C7G6J1"/>
<organism evidence="1 2">
    <name type="scientific">Pseudoneobacillus rhizosphaerae</name>
    <dbReference type="NCBI Taxonomy" id="2880968"/>
    <lineage>
        <taxon>Bacteria</taxon>
        <taxon>Bacillati</taxon>
        <taxon>Bacillota</taxon>
        <taxon>Bacilli</taxon>
        <taxon>Bacillales</taxon>
        <taxon>Bacillaceae</taxon>
        <taxon>Pseudoneobacillus</taxon>
    </lineage>
</organism>
<name>A0A9C7G6J1_9BACI</name>
<proteinExistence type="predicted"/>
<gene>
    <name evidence="1" type="ORF">NEOCIP111885_00532</name>
</gene>
<comment type="caution">
    <text evidence="1">The sequence shown here is derived from an EMBL/GenBank/DDBJ whole genome shotgun (WGS) entry which is preliminary data.</text>
</comment>